<dbReference type="OrthoDB" id="674595at2"/>
<gene>
    <name evidence="1" type="ORF">EG028_21820</name>
</gene>
<sequence length="112" mass="12639">MRKLFHSIGAIILLGVFCLYITPRDYVHHFTGHEDTVDEVTVGDHTQPAGHALSTQHRHCEWLNWTVDVYLHSHTIHFTAASISYADPVQGLPAHIFSYPAYFFSLRAPPAA</sequence>
<dbReference type="AlphaFoldDB" id="A0A3N4M773"/>
<name>A0A3N4M773_9BACT</name>
<reference evidence="2" key="1">
    <citation type="submission" date="2018-11" db="EMBL/GenBank/DDBJ databases">
        <title>Chitinophaga lutea sp.nov., isolate from arsenic contaminated soil.</title>
        <authorList>
            <person name="Zong Y."/>
        </authorList>
    </citation>
    <scope>NUCLEOTIDE SEQUENCE [LARGE SCALE GENOMIC DNA]</scope>
    <source>
        <strain evidence="2">YLT18</strain>
    </source>
</reference>
<comment type="caution">
    <text evidence="1">The sequence shown here is derived from an EMBL/GenBank/DDBJ whole genome shotgun (WGS) entry which is preliminary data.</text>
</comment>
<protein>
    <submittedName>
        <fullName evidence="1">Uncharacterized protein</fullName>
    </submittedName>
</protein>
<keyword evidence="2" id="KW-1185">Reference proteome</keyword>
<dbReference type="RefSeq" id="WP_120518400.1">
    <property type="nucleotide sequence ID" value="NZ_QXZY01000012.1"/>
</dbReference>
<proteinExistence type="predicted"/>
<accession>A0A3N4M773</accession>
<dbReference type="Proteomes" id="UP000279089">
    <property type="component" value="Unassembled WGS sequence"/>
</dbReference>
<evidence type="ECO:0000313" key="2">
    <source>
        <dbReference type="Proteomes" id="UP000279089"/>
    </source>
</evidence>
<dbReference type="EMBL" id="RMBX01000012">
    <property type="protein sequence ID" value="RPD39252.1"/>
    <property type="molecule type" value="Genomic_DNA"/>
</dbReference>
<organism evidence="1 2">
    <name type="scientific">Chitinophaga barathri</name>
    <dbReference type="NCBI Taxonomy" id="1647451"/>
    <lineage>
        <taxon>Bacteria</taxon>
        <taxon>Pseudomonadati</taxon>
        <taxon>Bacteroidota</taxon>
        <taxon>Chitinophagia</taxon>
        <taxon>Chitinophagales</taxon>
        <taxon>Chitinophagaceae</taxon>
        <taxon>Chitinophaga</taxon>
    </lineage>
</organism>
<evidence type="ECO:0000313" key="1">
    <source>
        <dbReference type="EMBL" id="RPD39252.1"/>
    </source>
</evidence>